<evidence type="ECO:0000313" key="1">
    <source>
        <dbReference type="EMBL" id="SLM30820.1"/>
    </source>
</evidence>
<gene>
    <name evidence="1" type="ORF">MTBBW1_2470007</name>
</gene>
<reference evidence="1 2" key="1">
    <citation type="submission" date="2017-03" db="EMBL/GenBank/DDBJ databases">
        <authorList>
            <person name="Afonso C.L."/>
            <person name="Miller P.J."/>
            <person name="Scott M.A."/>
            <person name="Spackman E."/>
            <person name="Goraichik I."/>
            <person name="Dimitrov K.M."/>
            <person name="Suarez D.L."/>
            <person name="Swayne D.E."/>
        </authorList>
    </citation>
    <scope>NUCLEOTIDE SEQUENCE [LARGE SCALE GENOMIC DNA]</scope>
    <source>
        <strain evidence="1">PRJEB14757</strain>
    </source>
</reference>
<dbReference type="AlphaFoldDB" id="A0A1W1HEC8"/>
<accession>A0A1W1HEC8</accession>
<dbReference type="Proteomes" id="UP000191931">
    <property type="component" value="Unassembled WGS sequence"/>
</dbReference>
<sequence length="558" mass="65786">MEKFKPYITQKYVVSKKLYDYIWNLTKDVSDSPDVSLTKERIKYHKFLAHLYACAQSRQKEDFNDGFTPVPYVLIEKEFGRNFDIKRLNKLIDFKKHFYNGKIKGKCREFRLKEEIFHNCLMYETSDILQTWKEMIDIKKYNIKTVNLMNGNRLRDTEQKTIITGKNNNRNTNLVKIPVLNNLKQAFTPCPFNPLEVYKLVKAQQKTYNKANKEYLNVKKANNLSQKYLAKKRHAFGVFNNDFNALKTILYQKPRYVNKINKTHIFEYTAAYRFQISGRLTEIGGGFQNASQPFKELFFKKIPNIYNYDLSASQAKVLMQEFKATNISCDWLEKYLNNPKGKHIYAKKLNVDVDVWKTCFYALFFGAEIENYGGTVSNTLIHYFNGNYQKAKSTIDQFIKLTEDLYLKTKRWRRLLCFRNHPRYSYPYGNYIYWKNALGLRFKQFGIMKNSNQLVLDGKPTTNKREIKACQRTLSAFILQGQEACFIHHLTNLCNQNDIPVYKNEHDGLITGKTIPKKLINQAANISGLIKPVFLKKDLCSEEKREKMKSFLKNRKLL</sequence>
<proteinExistence type="predicted"/>
<organism evidence="1 2">
    <name type="scientific">Desulfamplus magnetovallimortis</name>
    <dbReference type="NCBI Taxonomy" id="1246637"/>
    <lineage>
        <taxon>Bacteria</taxon>
        <taxon>Pseudomonadati</taxon>
        <taxon>Thermodesulfobacteriota</taxon>
        <taxon>Desulfobacteria</taxon>
        <taxon>Desulfobacterales</taxon>
        <taxon>Desulfobacteraceae</taxon>
        <taxon>Desulfamplus</taxon>
    </lineage>
</organism>
<evidence type="ECO:0000313" key="2">
    <source>
        <dbReference type="Proteomes" id="UP000191931"/>
    </source>
</evidence>
<evidence type="ECO:0008006" key="3">
    <source>
        <dbReference type="Google" id="ProtNLM"/>
    </source>
</evidence>
<dbReference type="OrthoDB" id="496024at2"/>
<dbReference type="RefSeq" id="WP_080809376.1">
    <property type="nucleotide sequence ID" value="NZ_LT828567.1"/>
</dbReference>
<protein>
    <recommendedName>
        <fullName evidence="3">DNA-directed DNA polymerase family A palm domain-containing protein</fullName>
    </recommendedName>
</protein>
<name>A0A1W1HEC8_9BACT</name>
<keyword evidence="2" id="KW-1185">Reference proteome</keyword>
<dbReference type="EMBL" id="FWEV01000165">
    <property type="protein sequence ID" value="SLM30820.1"/>
    <property type="molecule type" value="Genomic_DNA"/>
</dbReference>